<proteinExistence type="predicted"/>
<reference evidence="1" key="2">
    <citation type="submission" date="2018-03" db="EMBL/GenBank/DDBJ databases">
        <title>The Triticum urartu genome reveals the dynamic nature of wheat genome evolution.</title>
        <authorList>
            <person name="Ling H."/>
            <person name="Ma B."/>
            <person name="Shi X."/>
            <person name="Liu H."/>
            <person name="Dong L."/>
            <person name="Sun H."/>
            <person name="Cao Y."/>
            <person name="Gao Q."/>
            <person name="Zheng S."/>
            <person name="Li Y."/>
            <person name="Yu Y."/>
            <person name="Du H."/>
            <person name="Qi M."/>
            <person name="Li Y."/>
            <person name="Yu H."/>
            <person name="Cui Y."/>
            <person name="Wang N."/>
            <person name="Chen C."/>
            <person name="Wu H."/>
            <person name="Zhao Y."/>
            <person name="Zhang J."/>
            <person name="Li Y."/>
            <person name="Zhou W."/>
            <person name="Zhang B."/>
            <person name="Hu W."/>
            <person name="Eijk M."/>
            <person name="Tang J."/>
            <person name="Witsenboer H."/>
            <person name="Zhao S."/>
            <person name="Li Z."/>
            <person name="Zhang A."/>
            <person name="Wang D."/>
            <person name="Liang C."/>
        </authorList>
    </citation>
    <scope>NUCLEOTIDE SEQUENCE [LARGE SCALE GENOMIC DNA]</scope>
    <source>
        <strain evidence="1">cv. G1812</strain>
    </source>
</reference>
<dbReference type="Gramene" id="TuG1812G0400000581.01.T01">
    <property type="protein sequence ID" value="TuG1812G0400000581.01.T01.cds468554"/>
    <property type="gene ID" value="TuG1812G0400000581.01"/>
</dbReference>
<organism evidence="1 2">
    <name type="scientific">Triticum urartu</name>
    <name type="common">Red wild einkorn</name>
    <name type="synonym">Crithodium urartu</name>
    <dbReference type="NCBI Taxonomy" id="4572"/>
    <lineage>
        <taxon>Eukaryota</taxon>
        <taxon>Viridiplantae</taxon>
        <taxon>Streptophyta</taxon>
        <taxon>Embryophyta</taxon>
        <taxon>Tracheophyta</taxon>
        <taxon>Spermatophyta</taxon>
        <taxon>Magnoliopsida</taxon>
        <taxon>Liliopsida</taxon>
        <taxon>Poales</taxon>
        <taxon>Poaceae</taxon>
        <taxon>BOP clade</taxon>
        <taxon>Pooideae</taxon>
        <taxon>Triticodae</taxon>
        <taxon>Triticeae</taxon>
        <taxon>Triticinae</taxon>
        <taxon>Triticum</taxon>
    </lineage>
</organism>
<dbReference type="Proteomes" id="UP000015106">
    <property type="component" value="Chromosome 4"/>
</dbReference>
<dbReference type="EnsemblPlants" id="TuG1812G0400000581.01.T01">
    <property type="protein sequence ID" value="TuG1812G0400000581.01.T01.cds468554"/>
    <property type="gene ID" value="TuG1812G0400000581.01"/>
</dbReference>
<accession>A0A8R7Q253</accession>
<protein>
    <submittedName>
        <fullName evidence="1">Uncharacterized protein</fullName>
    </submittedName>
</protein>
<sequence>MLLPVAPPPPPMLASPWRRLNPVVAPEDIPSWPCEAAWCCCCCCCCWSGDMACCAYIIDDRAAISDCGDIICADCCGMYRGPDCIIRLDGYCAEPRQSDQEVHSVLLTTPEKQEPQQGQPR</sequence>
<name>A0A8R7Q253_TRIUA</name>
<reference evidence="2" key="1">
    <citation type="journal article" date="2013" name="Nature">
        <title>Draft genome of the wheat A-genome progenitor Triticum urartu.</title>
        <authorList>
            <person name="Ling H.Q."/>
            <person name="Zhao S."/>
            <person name="Liu D."/>
            <person name="Wang J."/>
            <person name="Sun H."/>
            <person name="Zhang C."/>
            <person name="Fan H."/>
            <person name="Li D."/>
            <person name="Dong L."/>
            <person name="Tao Y."/>
            <person name="Gao C."/>
            <person name="Wu H."/>
            <person name="Li Y."/>
            <person name="Cui Y."/>
            <person name="Guo X."/>
            <person name="Zheng S."/>
            <person name="Wang B."/>
            <person name="Yu K."/>
            <person name="Liang Q."/>
            <person name="Yang W."/>
            <person name="Lou X."/>
            <person name="Chen J."/>
            <person name="Feng M."/>
            <person name="Jian J."/>
            <person name="Zhang X."/>
            <person name="Luo G."/>
            <person name="Jiang Y."/>
            <person name="Liu J."/>
            <person name="Wang Z."/>
            <person name="Sha Y."/>
            <person name="Zhang B."/>
            <person name="Wu H."/>
            <person name="Tang D."/>
            <person name="Shen Q."/>
            <person name="Xue P."/>
            <person name="Zou S."/>
            <person name="Wang X."/>
            <person name="Liu X."/>
            <person name="Wang F."/>
            <person name="Yang Y."/>
            <person name="An X."/>
            <person name="Dong Z."/>
            <person name="Zhang K."/>
            <person name="Zhang X."/>
            <person name="Luo M.C."/>
            <person name="Dvorak J."/>
            <person name="Tong Y."/>
            <person name="Wang J."/>
            <person name="Yang H."/>
            <person name="Li Z."/>
            <person name="Wang D."/>
            <person name="Zhang A."/>
            <person name="Wang J."/>
        </authorList>
    </citation>
    <scope>NUCLEOTIDE SEQUENCE</scope>
    <source>
        <strain evidence="2">cv. G1812</strain>
    </source>
</reference>
<evidence type="ECO:0000313" key="2">
    <source>
        <dbReference type="Proteomes" id="UP000015106"/>
    </source>
</evidence>
<dbReference type="AlphaFoldDB" id="A0A8R7Q253"/>
<evidence type="ECO:0000313" key="1">
    <source>
        <dbReference type="EnsemblPlants" id="TuG1812G0400000581.01.T01.cds468554"/>
    </source>
</evidence>
<keyword evidence="2" id="KW-1185">Reference proteome</keyword>
<reference evidence="1" key="3">
    <citation type="submission" date="2022-06" db="UniProtKB">
        <authorList>
            <consortium name="EnsemblPlants"/>
        </authorList>
    </citation>
    <scope>IDENTIFICATION</scope>
</reference>